<comment type="caution">
    <text evidence="2">The sequence shown here is derived from an EMBL/GenBank/DDBJ whole genome shotgun (WGS) entry which is preliminary data.</text>
</comment>
<sequence>MAGEVLCDAPGGETPGAFPLISGGTQETELGEPDSPPTPRFHLGLGTQPGLEVCCAPRLGPGWGLEAGTDPRAKYEKTQDPVYPPRSEVATIWSGSAGAAYGGVAGLSPPDAAAAYLTDREGP</sequence>
<proteinExistence type="predicted"/>
<keyword evidence="3" id="KW-1185">Reference proteome</keyword>
<feature type="region of interest" description="Disordered" evidence="1">
    <location>
        <begin position="1"/>
        <end position="43"/>
    </location>
</feature>
<evidence type="ECO:0000256" key="1">
    <source>
        <dbReference type="SAM" id="MobiDB-lite"/>
    </source>
</evidence>
<protein>
    <submittedName>
        <fullName evidence="2">Uncharacterized protein</fullName>
    </submittedName>
</protein>
<reference evidence="2" key="1">
    <citation type="journal article" date="2022" name="bioRxiv">
        <title>Sequencing and chromosome-scale assembly of the giantPleurodeles waltlgenome.</title>
        <authorList>
            <person name="Brown T."/>
            <person name="Elewa A."/>
            <person name="Iarovenko S."/>
            <person name="Subramanian E."/>
            <person name="Araus A.J."/>
            <person name="Petzold A."/>
            <person name="Susuki M."/>
            <person name="Suzuki K.-i.T."/>
            <person name="Hayashi T."/>
            <person name="Toyoda A."/>
            <person name="Oliveira C."/>
            <person name="Osipova E."/>
            <person name="Leigh N.D."/>
            <person name="Simon A."/>
            <person name="Yun M.H."/>
        </authorList>
    </citation>
    <scope>NUCLEOTIDE SEQUENCE</scope>
    <source>
        <strain evidence="2">20211129_DDA</strain>
        <tissue evidence="2">Liver</tissue>
    </source>
</reference>
<organism evidence="2 3">
    <name type="scientific">Pleurodeles waltl</name>
    <name type="common">Iberian ribbed newt</name>
    <dbReference type="NCBI Taxonomy" id="8319"/>
    <lineage>
        <taxon>Eukaryota</taxon>
        <taxon>Metazoa</taxon>
        <taxon>Chordata</taxon>
        <taxon>Craniata</taxon>
        <taxon>Vertebrata</taxon>
        <taxon>Euteleostomi</taxon>
        <taxon>Amphibia</taxon>
        <taxon>Batrachia</taxon>
        <taxon>Caudata</taxon>
        <taxon>Salamandroidea</taxon>
        <taxon>Salamandridae</taxon>
        <taxon>Pleurodelinae</taxon>
        <taxon>Pleurodeles</taxon>
    </lineage>
</organism>
<gene>
    <name evidence="2" type="ORF">NDU88_003152</name>
</gene>
<evidence type="ECO:0000313" key="2">
    <source>
        <dbReference type="EMBL" id="KAJ1124703.1"/>
    </source>
</evidence>
<accession>A0AAV7P8S3</accession>
<dbReference type="EMBL" id="JANPWB010000011">
    <property type="protein sequence ID" value="KAJ1124703.1"/>
    <property type="molecule type" value="Genomic_DNA"/>
</dbReference>
<dbReference type="Proteomes" id="UP001066276">
    <property type="component" value="Chromosome 7"/>
</dbReference>
<evidence type="ECO:0000313" key="3">
    <source>
        <dbReference type="Proteomes" id="UP001066276"/>
    </source>
</evidence>
<name>A0AAV7P8S3_PLEWA</name>
<dbReference type="AlphaFoldDB" id="A0AAV7P8S3"/>